<evidence type="ECO:0000256" key="2">
    <source>
        <dbReference type="ARBA" id="ARBA00022723"/>
    </source>
</evidence>
<dbReference type="InterPro" id="IPR051675">
    <property type="entry name" value="Endo/Exo/Phosphatase_dom_1"/>
</dbReference>
<dbReference type="InterPro" id="IPR013785">
    <property type="entry name" value="Aldolase_TIM"/>
</dbReference>
<evidence type="ECO:0000256" key="3">
    <source>
        <dbReference type="ARBA" id="ARBA00023004"/>
    </source>
</evidence>
<protein>
    <submittedName>
        <fullName evidence="6">Putative DNA modification/repair radical SAM protein</fullName>
    </submittedName>
</protein>
<dbReference type="NCBIfam" id="TIGR03916">
    <property type="entry name" value="rSAM_link_UDG"/>
    <property type="match status" value="1"/>
</dbReference>
<organism evidence="6 7">
    <name type="scientific">Faecalibacterium prausnitzii</name>
    <dbReference type="NCBI Taxonomy" id="853"/>
    <lineage>
        <taxon>Bacteria</taxon>
        <taxon>Bacillati</taxon>
        <taxon>Bacillota</taxon>
        <taxon>Clostridia</taxon>
        <taxon>Eubacteriales</taxon>
        <taxon>Oscillospiraceae</taxon>
        <taxon>Faecalibacterium</taxon>
    </lineage>
</organism>
<dbReference type="Pfam" id="PF04055">
    <property type="entry name" value="Radical_SAM"/>
    <property type="match status" value="1"/>
</dbReference>
<keyword evidence="3" id="KW-0408">Iron</keyword>
<dbReference type="RefSeq" id="WP_097791755.1">
    <property type="nucleotide sequence ID" value="NZ_CP065377.1"/>
</dbReference>
<dbReference type="OrthoDB" id="9801154at2"/>
<dbReference type="Gene3D" id="1.10.150.320">
    <property type="entry name" value="Photosystem II 12 kDa extrinsic protein"/>
    <property type="match status" value="1"/>
</dbReference>
<dbReference type="GO" id="GO:0051536">
    <property type="term" value="F:iron-sulfur cluster binding"/>
    <property type="evidence" value="ECO:0007669"/>
    <property type="project" value="UniProtKB-KW"/>
</dbReference>
<dbReference type="GO" id="GO:0046872">
    <property type="term" value="F:metal ion binding"/>
    <property type="evidence" value="ECO:0007669"/>
    <property type="project" value="UniProtKB-KW"/>
</dbReference>
<sequence length="452" mass="50361">MEQSLMEKLTILADSAKYDVACTSSGASRAAKAGSMGSCYAPGCCHAFTADGRCVSLLKVLMTNCCAFDCSYCVNRRSNDAPRATFSPWELAELTIEFYRRNYIEGLFLSSAVLVSPDYTTERMLKTLRLLRNEYHFGGYIHAKAIPGTSPELLEQLGFLADRLSVNVELPSESSLKLLAPDKGRHSIFRPMKQIAVEGAANREELTLYRKAPRFAPAGQSTQMIVGASPETDHHILKLTEGMYQKYSLKRVFYSAYIPVAEDTRLPALDTKPPLLREHRLYQADWLLRFYQFKADEILDADHPNFNPYLDPKCNWAVQHYGLFPVDVNRAPFEMLLRVPGIGPKSARRIWHARKQASLGLDELKRMGVVLKRAQYFITCRGFAGAHPGRGSAGRERITSALIDPNVFSGGVEQLSLFSPPAVDKLVAQGVPPHAAQKLVREEAVQCLARAL</sequence>
<dbReference type="EMBL" id="NOUV01000006">
    <property type="protein sequence ID" value="PDX87541.1"/>
    <property type="molecule type" value="Genomic_DNA"/>
</dbReference>
<evidence type="ECO:0000256" key="4">
    <source>
        <dbReference type="ARBA" id="ARBA00023014"/>
    </source>
</evidence>
<reference evidence="6 7" key="1">
    <citation type="journal article" date="2017" name="Front. Microbiol.">
        <title>New Insights into the Diversity of the Genus Faecalibacterium.</title>
        <authorList>
            <person name="Benevides L."/>
            <person name="Burman S."/>
            <person name="Martin R."/>
            <person name="Robert V."/>
            <person name="Thomas M."/>
            <person name="Miquel S."/>
            <person name="Chain F."/>
            <person name="Sokol H."/>
            <person name="Bermudez-Humaran L.G."/>
            <person name="Morrison M."/>
            <person name="Langella P."/>
            <person name="Azevedo V.A."/>
            <person name="Chatel J.M."/>
            <person name="Soares S."/>
        </authorList>
    </citation>
    <scope>NUCLEOTIDE SEQUENCE [LARGE SCALE GENOMIC DNA]</scope>
    <source>
        <strain evidence="6 7">AHMP21</strain>
    </source>
</reference>
<evidence type="ECO:0000313" key="7">
    <source>
        <dbReference type="Proteomes" id="UP000220904"/>
    </source>
</evidence>
<dbReference type="InterPro" id="IPR023874">
    <property type="entry name" value="DNA_rSAM_put"/>
</dbReference>
<comment type="caution">
    <text evidence="6">The sequence shown here is derived from an EMBL/GenBank/DDBJ whole genome shotgun (WGS) entry which is preliminary data.</text>
</comment>
<dbReference type="InterPro" id="IPR058240">
    <property type="entry name" value="rSAM_sf"/>
</dbReference>
<name>A0A2A7B882_9FIRM</name>
<dbReference type="CDD" id="cd01335">
    <property type="entry name" value="Radical_SAM"/>
    <property type="match status" value="1"/>
</dbReference>
<dbReference type="Proteomes" id="UP000220904">
    <property type="component" value="Unassembled WGS sequence"/>
</dbReference>
<accession>A0A2A7B882</accession>
<keyword evidence="1" id="KW-0949">S-adenosyl-L-methionine</keyword>
<proteinExistence type="predicted"/>
<dbReference type="SFLD" id="SFLDG01102">
    <property type="entry name" value="Uncharacterised_Radical_SAM_Su"/>
    <property type="match status" value="1"/>
</dbReference>
<dbReference type="PANTHER" id="PTHR21180:SF9">
    <property type="entry name" value="TYPE II SECRETION SYSTEM PROTEIN K"/>
    <property type="match status" value="1"/>
</dbReference>
<dbReference type="AlphaFoldDB" id="A0A2A7B882"/>
<keyword evidence="4" id="KW-0411">Iron-sulfur</keyword>
<dbReference type="InterPro" id="IPR010994">
    <property type="entry name" value="RuvA_2-like"/>
</dbReference>
<dbReference type="InterPro" id="IPR007197">
    <property type="entry name" value="rSAM"/>
</dbReference>
<gene>
    <name evidence="6" type="ORF">CHR60_03435</name>
</gene>
<dbReference type="SUPFAM" id="SSF102114">
    <property type="entry name" value="Radical SAM enzymes"/>
    <property type="match status" value="1"/>
</dbReference>
<dbReference type="PANTHER" id="PTHR21180">
    <property type="entry name" value="ENDONUCLEASE/EXONUCLEASE/PHOSPHATASE FAMILY DOMAIN-CONTAINING PROTEIN 1"/>
    <property type="match status" value="1"/>
</dbReference>
<feature type="domain" description="Radical SAM core" evidence="5">
    <location>
        <begin position="61"/>
        <end position="180"/>
    </location>
</feature>
<evidence type="ECO:0000259" key="5">
    <source>
        <dbReference type="Pfam" id="PF04055"/>
    </source>
</evidence>
<dbReference type="Gene3D" id="3.20.20.70">
    <property type="entry name" value="Aldolase class I"/>
    <property type="match status" value="1"/>
</dbReference>
<dbReference type="SUPFAM" id="SSF47781">
    <property type="entry name" value="RuvA domain 2-like"/>
    <property type="match status" value="1"/>
</dbReference>
<dbReference type="SFLD" id="SFLDS00029">
    <property type="entry name" value="Radical_SAM"/>
    <property type="match status" value="1"/>
</dbReference>
<dbReference type="GO" id="GO:0003824">
    <property type="term" value="F:catalytic activity"/>
    <property type="evidence" value="ECO:0007669"/>
    <property type="project" value="InterPro"/>
</dbReference>
<keyword evidence="2" id="KW-0479">Metal-binding</keyword>
<evidence type="ECO:0000256" key="1">
    <source>
        <dbReference type="ARBA" id="ARBA00022691"/>
    </source>
</evidence>
<evidence type="ECO:0000313" key="6">
    <source>
        <dbReference type="EMBL" id="PDX87541.1"/>
    </source>
</evidence>